<evidence type="ECO:0000313" key="2">
    <source>
        <dbReference type="Proteomes" id="UP000325785"/>
    </source>
</evidence>
<dbReference type="KEGG" id="rid:RIdsm_01277"/>
<dbReference type="InterPro" id="IPR051677">
    <property type="entry name" value="AfsR-DnrI-RedD_regulator"/>
</dbReference>
<accession>A0A5P3AA92</accession>
<proteinExistence type="predicted"/>
<dbReference type="AlphaFoldDB" id="A0A5P3AA92"/>
<dbReference type="RefSeq" id="WP_057814598.1">
    <property type="nucleotide sequence ID" value="NZ_CP031598.1"/>
</dbReference>
<protein>
    <submittedName>
        <fullName evidence="1">Putative PEP-CTERM system TPR-repeat lipoprotein</fullName>
    </submittedName>
</protein>
<dbReference type="SUPFAM" id="SSF48452">
    <property type="entry name" value="TPR-like"/>
    <property type="match status" value="1"/>
</dbReference>
<dbReference type="Gene3D" id="1.10.10.10">
    <property type="entry name" value="Winged helix-like DNA-binding domain superfamily/Winged helix DNA-binding domain"/>
    <property type="match status" value="1"/>
</dbReference>
<evidence type="ECO:0000313" key="1">
    <source>
        <dbReference type="EMBL" id="QEW25490.1"/>
    </source>
</evidence>
<name>A0A5P3AA92_9RHOB</name>
<gene>
    <name evidence="1" type="ORF">RIdsm_01277</name>
</gene>
<reference evidence="1 2" key="1">
    <citation type="submission" date="2018-08" db="EMBL/GenBank/DDBJ databases">
        <title>Genetic Globetrotter - A new plasmid hitch-hiking vast phylogenetic and geographic distances.</title>
        <authorList>
            <person name="Vollmers J."/>
            <person name="Petersen J."/>
        </authorList>
    </citation>
    <scope>NUCLEOTIDE SEQUENCE [LARGE SCALE GENOMIC DNA]</scope>
    <source>
        <strain evidence="1 2">DSM 26383</strain>
    </source>
</reference>
<dbReference type="Gene3D" id="1.25.40.10">
    <property type="entry name" value="Tetratricopeptide repeat domain"/>
    <property type="match status" value="1"/>
</dbReference>
<organism evidence="1 2">
    <name type="scientific">Roseovarius indicus</name>
    <dbReference type="NCBI Taxonomy" id="540747"/>
    <lineage>
        <taxon>Bacteria</taxon>
        <taxon>Pseudomonadati</taxon>
        <taxon>Pseudomonadota</taxon>
        <taxon>Alphaproteobacteria</taxon>
        <taxon>Rhodobacterales</taxon>
        <taxon>Roseobacteraceae</taxon>
        <taxon>Roseovarius</taxon>
    </lineage>
</organism>
<sequence length="590" mass="66253">MTLVQDIDASQAANDRPPRLRMYLLGPFALTDTRFGRITPKGQKAQGLLALLALAPRNERTRVWLRDRLWSGSNQKRAATNLRQTVFELKRDLGELIDDILVIDSKTISLRADTLWVDAWALDDTPGLYGKLALNPDTQLLEGMDIADEEFEDWLRTERTLWTDKLTRMAETSPRTPASGLALPARPDPQPLLQRMAPPNPSKLCIGYLPSIQHGCDDSTMYLADFILEGIARNLKELEPVNIYDFRNATLPSDTLTGAVEVEYYVRLRTLQIGEAMTFTFFLYRAPNMILEWSQSIQAQRRDVIEDDFGLMHGFISQNVDRLARFLFERRGTPGGQPPPPQQVAYTALNLMFRLDDNALDNAQTLLDAAQDISPDPIYPALKCYGLSFKLGENVGQLASGEAEETRALVREVLQGNPFNSITLASLGHVLGYGFGDHAAAATLLNRAVELNPTQAFVWDHYALHKLYTGEIDAAYDAARRAVRLGAYSPLRFGFDTTLCMTAMLKGELGQAVTSGRAALTRQPRFSAAMRYLTATYGLQNRPEEARGIYDRLLIEDPDFSDPEIRRKRFRVLHRETEDQILRGLNVCGL</sequence>
<keyword evidence="1" id="KW-0449">Lipoprotein</keyword>
<dbReference type="InterPro" id="IPR036388">
    <property type="entry name" value="WH-like_DNA-bd_sf"/>
</dbReference>
<dbReference type="InterPro" id="IPR011990">
    <property type="entry name" value="TPR-like_helical_dom_sf"/>
</dbReference>
<dbReference type="EMBL" id="CP031598">
    <property type="protein sequence ID" value="QEW25490.1"/>
    <property type="molecule type" value="Genomic_DNA"/>
</dbReference>
<dbReference type="PANTHER" id="PTHR35807">
    <property type="entry name" value="TRANSCRIPTIONAL REGULATOR REDD-RELATED"/>
    <property type="match status" value="1"/>
</dbReference>
<dbReference type="Proteomes" id="UP000325785">
    <property type="component" value="Chromosome"/>
</dbReference>
<dbReference type="OrthoDB" id="9807521at2"/>